<dbReference type="InterPro" id="IPR035965">
    <property type="entry name" value="PAS-like_dom_sf"/>
</dbReference>
<evidence type="ECO:0000313" key="9">
    <source>
        <dbReference type="EMBL" id="TWU14999.1"/>
    </source>
</evidence>
<dbReference type="PROSITE" id="PS00108">
    <property type="entry name" value="PROTEIN_KINASE_ST"/>
    <property type="match status" value="1"/>
</dbReference>
<dbReference type="SMART" id="SM00220">
    <property type="entry name" value="S_TKc"/>
    <property type="match status" value="1"/>
</dbReference>
<proteinExistence type="predicted"/>
<gene>
    <name evidence="9" type="primary">pknD_5</name>
    <name evidence="9" type="ORF">Pla52o_55360</name>
</gene>
<keyword evidence="1 9" id="KW-0808">Transferase</keyword>
<dbReference type="GO" id="GO:0005524">
    <property type="term" value="F:ATP binding"/>
    <property type="evidence" value="ECO:0007669"/>
    <property type="project" value="UniProtKB-UniRule"/>
</dbReference>
<organism evidence="9 10">
    <name type="scientific">Novipirellula galeiformis</name>
    <dbReference type="NCBI Taxonomy" id="2528004"/>
    <lineage>
        <taxon>Bacteria</taxon>
        <taxon>Pseudomonadati</taxon>
        <taxon>Planctomycetota</taxon>
        <taxon>Planctomycetia</taxon>
        <taxon>Pirellulales</taxon>
        <taxon>Pirellulaceae</taxon>
        <taxon>Novipirellula</taxon>
    </lineage>
</organism>
<dbReference type="Pfam" id="PF13426">
    <property type="entry name" value="PAS_9"/>
    <property type="match status" value="1"/>
</dbReference>
<keyword evidence="10" id="KW-1185">Reference proteome</keyword>
<dbReference type="OrthoDB" id="279610at2"/>
<dbReference type="PROSITE" id="PS50113">
    <property type="entry name" value="PAC"/>
    <property type="match status" value="1"/>
</dbReference>
<dbReference type="InterPro" id="IPR000014">
    <property type="entry name" value="PAS"/>
</dbReference>
<dbReference type="Pfam" id="PF08447">
    <property type="entry name" value="PAS_3"/>
    <property type="match status" value="1"/>
</dbReference>
<dbReference type="Gene3D" id="3.30.450.20">
    <property type="entry name" value="PAS domain"/>
    <property type="match status" value="2"/>
</dbReference>
<dbReference type="Gene3D" id="1.10.510.10">
    <property type="entry name" value="Transferase(Phosphotransferase) domain 1"/>
    <property type="match status" value="1"/>
</dbReference>
<dbReference type="NCBIfam" id="TIGR00229">
    <property type="entry name" value="sensory_box"/>
    <property type="match status" value="1"/>
</dbReference>
<keyword evidence="4 5" id="KW-0067">ATP-binding</keyword>
<dbReference type="Gene3D" id="3.30.200.20">
    <property type="entry name" value="Phosphorylase Kinase, domain 1"/>
    <property type="match status" value="1"/>
</dbReference>
<evidence type="ECO:0000313" key="10">
    <source>
        <dbReference type="Proteomes" id="UP000316304"/>
    </source>
</evidence>
<feature type="domain" description="PAC" evidence="8">
    <location>
        <begin position="549"/>
        <end position="599"/>
    </location>
</feature>
<dbReference type="EMBL" id="SJPT01000016">
    <property type="protein sequence ID" value="TWU14999.1"/>
    <property type="molecule type" value="Genomic_DNA"/>
</dbReference>
<dbReference type="EC" id="2.7.11.1" evidence="9"/>
<dbReference type="InterPro" id="IPR008271">
    <property type="entry name" value="Ser/Thr_kinase_AS"/>
</dbReference>
<evidence type="ECO:0000259" key="8">
    <source>
        <dbReference type="PROSITE" id="PS50113"/>
    </source>
</evidence>
<dbReference type="PROSITE" id="PS00107">
    <property type="entry name" value="PROTEIN_KINASE_ATP"/>
    <property type="match status" value="1"/>
</dbReference>
<dbReference type="GO" id="GO:0009882">
    <property type="term" value="F:blue light photoreceptor activity"/>
    <property type="evidence" value="ECO:0007669"/>
    <property type="project" value="UniProtKB-ARBA"/>
</dbReference>
<dbReference type="AlphaFoldDB" id="A0A5C6BWF4"/>
<dbReference type="SUPFAM" id="SSF56112">
    <property type="entry name" value="Protein kinase-like (PK-like)"/>
    <property type="match status" value="1"/>
</dbReference>
<keyword evidence="3 9" id="KW-0418">Kinase</keyword>
<dbReference type="SMART" id="SM00091">
    <property type="entry name" value="PAS"/>
    <property type="match status" value="2"/>
</dbReference>
<dbReference type="InterPro" id="IPR017441">
    <property type="entry name" value="Protein_kinase_ATP_BS"/>
</dbReference>
<protein>
    <submittedName>
        <fullName evidence="9">Serine/threonine-protein kinase PknD</fullName>
        <ecNumber evidence="9">2.7.11.1</ecNumber>
    </submittedName>
</protein>
<feature type="binding site" evidence="5">
    <location>
        <position position="144"/>
    </location>
    <ligand>
        <name>ATP</name>
        <dbReference type="ChEBI" id="CHEBI:30616"/>
    </ligand>
</feature>
<evidence type="ECO:0000256" key="5">
    <source>
        <dbReference type="PROSITE-ProRule" id="PRU10141"/>
    </source>
</evidence>
<dbReference type="RefSeq" id="WP_146597429.1">
    <property type="nucleotide sequence ID" value="NZ_SJPT01000016.1"/>
</dbReference>
<dbReference type="InterPro" id="IPR001610">
    <property type="entry name" value="PAC"/>
</dbReference>
<dbReference type="PANTHER" id="PTHR43289:SF6">
    <property type="entry name" value="SERINE_THREONINE-PROTEIN KINASE NEKL-3"/>
    <property type="match status" value="1"/>
</dbReference>
<dbReference type="PROSITE" id="PS50112">
    <property type="entry name" value="PAS"/>
    <property type="match status" value="2"/>
</dbReference>
<evidence type="ECO:0000256" key="1">
    <source>
        <dbReference type="ARBA" id="ARBA00022679"/>
    </source>
</evidence>
<evidence type="ECO:0000256" key="3">
    <source>
        <dbReference type="ARBA" id="ARBA00022777"/>
    </source>
</evidence>
<feature type="domain" description="PAS" evidence="7">
    <location>
        <begin position="600"/>
        <end position="672"/>
    </location>
</feature>
<dbReference type="PANTHER" id="PTHR43289">
    <property type="entry name" value="MITOGEN-ACTIVATED PROTEIN KINASE KINASE KINASE 20-RELATED"/>
    <property type="match status" value="1"/>
</dbReference>
<dbReference type="CDD" id="cd00130">
    <property type="entry name" value="PAS"/>
    <property type="match status" value="2"/>
</dbReference>
<dbReference type="Pfam" id="PF00069">
    <property type="entry name" value="Pkinase"/>
    <property type="match status" value="1"/>
</dbReference>
<dbReference type="InterPro" id="IPR000700">
    <property type="entry name" value="PAS-assoc_C"/>
</dbReference>
<comment type="caution">
    <text evidence="9">The sequence shown here is derived from an EMBL/GenBank/DDBJ whole genome shotgun (WGS) entry which is preliminary data.</text>
</comment>
<evidence type="ECO:0000256" key="2">
    <source>
        <dbReference type="ARBA" id="ARBA00022741"/>
    </source>
</evidence>
<feature type="domain" description="PAS" evidence="7">
    <location>
        <begin position="475"/>
        <end position="521"/>
    </location>
</feature>
<dbReference type="InterPro" id="IPR000719">
    <property type="entry name" value="Prot_kinase_dom"/>
</dbReference>
<feature type="domain" description="Protein kinase" evidence="6">
    <location>
        <begin position="115"/>
        <end position="368"/>
    </location>
</feature>
<name>A0A5C6BWF4_9BACT</name>
<dbReference type="SMART" id="SM00086">
    <property type="entry name" value="PAC"/>
    <property type="match status" value="2"/>
</dbReference>
<accession>A0A5C6BWF4</accession>
<dbReference type="Proteomes" id="UP000316304">
    <property type="component" value="Unassembled WGS sequence"/>
</dbReference>
<keyword evidence="2 5" id="KW-0547">Nucleotide-binding</keyword>
<dbReference type="InterPro" id="IPR013655">
    <property type="entry name" value="PAS_fold_3"/>
</dbReference>
<dbReference type="SUPFAM" id="SSF55785">
    <property type="entry name" value="PYP-like sensor domain (PAS domain)"/>
    <property type="match status" value="2"/>
</dbReference>
<evidence type="ECO:0000259" key="6">
    <source>
        <dbReference type="PROSITE" id="PS50011"/>
    </source>
</evidence>
<evidence type="ECO:0000256" key="4">
    <source>
        <dbReference type="ARBA" id="ARBA00022840"/>
    </source>
</evidence>
<reference evidence="9 10" key="1">
    <citation type="submission" date="2019-02" db="EMBL/GenBank/DDBJ databases">
        <title>Deep-cultivation of Planctomycetes and their phenomic and genomic characterization uncovers novel biology.</title>
        <authorList>
            <person name="Wiegand S."/>
            <person name="Jogler M."/>
            <person name="Boedeker C."/>
            <person name="Pinto D."/>
            <person name="Vollmers J."/>
            <person name="Rivas-Marin E."/>
            <person name="Kohn T."/>
            <person name="Peeters S.H."/>
            <person name="Heuer A."/>
            <person name="Rast P."/>
            <person name="Oberbeckmann S."/>
            <person name="Bunk B."/>
            <person name="Jeske O."/>
            <person name="Meyerdierks A."/>
            <person name="Storesund J.E."/>
            <person name="Kallscheuer N."/>
            <person name="Luecker S."/>
            <person name="Lage O.M."/>
            <person name="Pohl T."/>
            <person name="Merkel B.J."/>
            <person name="Hornburger P."/>
            <person name="Mueller R.-W."/>
            <person name="Bruemmer F."/>
            <person name="Labrenz M."/>
            <person name="Spormann A.M."/>
            <person name="Op Den Camp H."/>
            <person name="Overmann J."/>
            <person name="Amann R."/>
            <person name="Jetten M.S.M."/>
            <person name="Mascher T."/>
            <person name="Medema M.H."/>
            <person name="Devos D.P."/>
            <person name="Kaster A.-K."/>
            <person name="Ovreas L."/>
            <person name="Rohde M."/>
            <person name="Galperin M.Y."/>
            <person name="Jogler C."/>
        </authorList>
    </citation>
    <scope>NUCLEOTIDE SEQUENCE [LARGE SCALE GENOMIC DNA]</scope>
    <source>
        <strain evidence="9 10">Pla52o</strain>
    </source>
</reference>
<dbReference type="InterPro" id="IPR011009">
    <property type="entry name" value="Kinase-like_dom_sf"/>
</dbReference>
<dbReference type="GO" id="GO:0004674">
    <property type="term" value="F:protein serine/threonine kinase activity"/>
    <property type="evidence" value="ECO:0007669"/>
    <property type="project" value="UniProtKB-EC"/>
</dbReference>
<dbReference type="CDD" id="cd14014">
    <property type="entry name" value="STKc_PknB_like"/>
    <property type="match status" value="1"/>
</dbReference>
<dbReference type="PROSITE" id="PS50011">
    <property type="entry name" value="PROTEIN_KINASE_DOM"/>
    <property type="match status" value="1"/>
</dbReference>
<sequence length="717" mass="80395">MALKPATDESDASRSDHNLITAVLNDSQWRARLASMPSDEKTIVLSSTSQLAHPAWQAIEQDGFHSERETPPSADLETIALPNLKSVPLECEDLGFLPMRRVAMIGGGKPCDADYRLVGELGAGGTGIVYQAHQRAVDREVAIKSLRDHLSQDASARHRFLTEARVIGGLDHPNVIALHEVCTDQDGGLFYSMKRVDGTSWDQQIKDKSLGENVQTLMRVADAIRYAHSRGLIHRDIKPENVMLGRFGEVLLADWGLAISHAPNESSDMIGHSIGGTPAYMAPELATGDHRHVSFATDVYLLGAILFQILTGYPPHHGETLLECIQAAAENEIRPTNIQGELMDIARRAMATEPSERYANVDQFHLALHMQREHEESARLVKRAQGHLKTASAANHYEGFRLAEALVTEALEVWSENRRARDLRVELNLEFARAATEQGDLDLAISLYESAGHGNSEIAARTRLRRDQRNLNHERESRYSVLFTHSPDAGLLIRSSSTRVVEANQAFRHLMGYSEAEIVGKLMTELNLWMCEKRRDELMAELDRKDWIDNFEAQLRHRDGHPIDVLISNRVTELNGETMLISSIRDISLRKQTENELRRSRRRLKDLQSLAGLATWSYDAITEEVTWSDEVFELAGRDREQGVPSAIEYVAMVHPDDREMMRDAINAAKESGDAYELQIRQRDASGDYQTLLIRGQPILDDEGNTIEIYGVLIPQPV</sequence>
<evidence type="ECO:0000259" key="7">
    <source>
        <dbReference type="PROSITE" id="PS50112"/>
    </source>
</evidence>